<evidence type="ECO:0000313" key="6">
    <source>
        <dbReference type="Proteomes" id="UP001549122"/>
    </source>
</evidence>
<dbReference type="Pfam" id="PF00874">
    <property type="entry name" value="PRD"/>
    <property type="match status" value="1"/>
</dbReference>
<accession>A0ABV2FER6</accession>
<dbReference type="InterPro" id="IPR011608">
    <property type="entry name" value="PRD"/>
</dbReference>
<evidence type="ECO:0000256" key="1">
    <source>
        <dbReference type="ARBA" id="ARBA00022737"/>
    </source>
</evidence>
<dbReference type="Proteomes" id="UP001549122">
    <property type="component" value="Unassembled WGS sequence"/>
</dbReference>
<gene>
    <name evidence="5" type="ORF">ABID29_000019</name>
</gene>
<protein>
    <submittedName>
        <fullName evidence="5">Transcriptional antiterminator</fullName>
    </submittedName>
</protein>
<dbReference type="InterPro" id="IPR036634">
    <property type="entry name" value="PRD_sf"/>
</dbReference>
<proteinExistence type="predicted"/>
<evidence type="ECO:0000259" key="4">
    <source>
        <dbReference type="PROSITE" id="PS51372"/>
    </source>
</evidence>
<dbReference type="RefSeq" id="WP_354363583.1">
    <property type="nucleotide sequence ID" value="NZ_JBEPLO010000001.1"/>
</dbReference>
<comment type="caution">
    <text evidence="5">The sequence shown here is derived from an EMBL/GenBank/DDBJ whole genome shotgun (WGS) entry which is preliminary data.</text>
</comment>
<dbReference type="PROSITE" id="PS51372">
    <property type="entry name" value="PRD_2"/>
    <property type="match status" value="2"/>
</dbReference>
<evidence type="ECO:0000256" key="3">
    <source>
        <dbReference type="ARBA" id="ARBA00023163"/>
    </source>
</evidence>
<keyword evidence="3" id="KW-0804">Transcription</keyword>
<dbReference type="CDD" id="cd05568">
    <property type="entry name" value="PTS_IIB_bgl_like"/>
    <property type="match status" value="1"/>
</dbReference>
<sequence>MLLLDKDSHALLTYLMDLEIPETVMAISKRIDQSRRKIYYSLEKLNEALPEHVGPIISVPRVGICLTAQQKMACQFLLDEMDDYSYIMSMEERIELLLLYILVSPERVTLERMMQLTDVSRNTTLNDLNAIRERLSQEYCYLPLVVTKSRGYFINCHLLDKIQYIYSLLFTIFTSSNESFRSILVKKFQEIADDMPLFSQESSEGLFQMLKDLRKTWGKEMYDSDMEMMIRMLPYILLCYRNSELSSQEREDVNRELSLVHKRMEFKIAKQISLHLAQHYAIFLDNIELALIGILLLSSRKNYDSHTNTLDFRDIEEAIELFLQKFERHTPFQVTQRSELAKRLLIHCKALIFRKTYRILSKNPLTSQIKDKYASLFEATAFCVDILEEAWLIQLTDDDIAHIVIHLGGALRSMEVQRPPERVCLICDEGIAIQRLLLKQLEYHFPSVTVVAVFTTEQFKSVEDILEVDAIIQTSDSLETSLPTVEVSPILSRDDVLRVGKILLHPTSFDHGSLDQELETLIEAYIPNQDNQQLFRAKLQKLMRDNLIIGLMSE</sequence>
<organism evidence="5 6">
    <name type="scientific">Streptococcus rupicaprae</name>
    <dbReference type="NCBI Taxonomy" id="759619"/>
    <lineage>
        <taxon>Bacteria</taxon>
        <taxon>Bacillati</taxon>
        <taxon>Bacillota</taxon>
        <taxon>Bacilli</taxon>
        <taxon>Lactobacillales</taxon>
        <taxon>Streptococcaceae</taxon>
        <taxon>Streptococcus</taxon>
    </lineage>
</organism>
<feature type="domain" description="PRD" evidence="4">
    <location>
        <begin position="310"/>
        <end position="417"/>
    </location>
</feature>
<evidence type="ECO:0000256" key="2">
    <source>
        <dbReference type="ARBA" id="ARBA00023015"/>
    </source>
</evidence>
<feature type="domain" description="PRD" evidence="4">
    <location>
        <begin position="197"/>
        <end position="306"/>
    </location>
</feature>
<keyword evidence="2" id="KW-0805">Transcription regulation</keyword>
<dbReference type="SUPFAM" id="SSF63520">
    <property type="entry name" value="PTS-regulatory domain, PRD"/>
    <property type="match status" value="1"/>
</dbReference>
<dbReference type="InterPro" id="IPR050661">
    <property type="entry name" value="BglG_antiterminators"/>
</dbReference>
<dbReference type="Gene3D" id="1.10.1790.10">
    <property type="entry name" value="PRD domain"/>
    <property type="match status" value="1"/>
</dbReference>
<dbReference type="PANTHER" id="PTHR30185">
    <property type="entry name" value="CRYPTIC BETA-GLUCOSIDE BGL OPERON ANTITERMINATOR"/>
    <property type="match status" value="1"/>
</dbReference>
<dbReference type="EMBL" id="JBEPLO010000001">
    <property type="protein sequence ID" value="MET3556910.1"/>
    <property type="molecule type" value="Genomic_DNA"/>
</dbReference>
<keyword evidence="1" id="KW-0677">Repeat</keyword>
<name>A0ABV2FER6_9STRE</name>
<reference evidence="5 6" key="1">
    <citation type="submission" date="2024-06" db="EMBL/GenBank/DDBJ databases">
        <title>Genomic Encyclopedia of Type Strains, Phase IV (KMG-IV): sequencing the most valuable type-strain genomes for metagenomic binning, comparative biology and taxonomic classification.</title>
        <authorList>
            <person name="Goeker M."/>
        </authorList>
    </citation>
    <scope>NUCLEOTIDE SEQUENCE [LARGE SCALE GENOMIC DNA]</scope>
    <source>
        <strain evidence="5 6">DSM 28303</strain>
    </source>
</reference>
<keyword evidence="6" id="KW-1185">Reference proteome</keyword>
<dbReference type="PANTHER" id="PTHR30185:SF18">
    <property type="entry name" value="TRANSCRIPTIONAL REGULATOR MTLR"/>
    <property type="match status" value="1"/>
</dbReference>
<evidence type="ECO:0000313" key="5">
    <source>
        <dbReference type="EMBL" id="MET3556910.1"/>
    </source>
</evidence>